<dbReference type="InterPro" id="IPR036928">
    <property type="entry name" value="AS_sf"/>
</dbReference>
<dbReference type="RefSeq" id="WP_085124689.1">
    <property type="nucleotide sequence ID" value="NZ_FWZX01000020.1"/>
</dbReference>
<dbReference type="AlphaFoldDB" id="A0A1Y6CH43"/>
<dbReference type="Pfam" id="PF21986">
    <property type="entry name" value="AH_C"/>
    <property type="match status" value="1"/>
</dbReference>
<organism evidence="3 4">
    <name type="scientific">Tistlia consotensis USBA 355</name>
    <dbReference type="NCBI Taxonomy" id="560819"/>
    <lineage>
        <taxon>Bacteria</taxon>
        <taxon>Pseudomonadati</taxon>
        <taxon>Pseudomonadota</taxon>
        <taxon>Alphaproteobacteria</taxon>
        <taxon>Rhodospirillales</taxon>
        <taxon>Rhodovibrionaceae</taxon>
        <taxon>Tistlia</taxon>
    </lineage>
</organism>
<dbReference type="GO" id="GO:0016787">
    <property type="term" value="F:hydrolase activity"/>
    <property type="evidence" value="ECO:0007669"/>
    <property type="project" value="UniProtKB-KW"/>
</dbReference>
<dbReference type="Proteomes" id="UP000192917">
    <property type="component" value="Unassembled WGS sequence"/>
</dbReference>
<dbReference type="InterPro" id="IPR053844">
    <property type="entry name" value="AH_C"/>
</dbReference>
<dbReference type="NCBIfam" id="NF006043">
    <property type="entry name" value="PRK08186.1"/>
    <property type="match status" value="1"/>
</dbReference>
<dbReference type="InterPro" id="IPR023631">
    <property type="entry name" value="Amidase_dom"/>
</dbReference>
<evidence type="ECO:0000259" key="2">
    <source>
        <dbReference type="Pfam" id="PF21986"/>
    </source>
</evidence>
<dbReference type="InterPro" id="IPR000120">
    <property type="entry name" value="Amidase"/>
</dbReference>
<gene>
    <name evidence="3" type="ORF">SAMN05428998_12071</name>
</gene>
<keyword evidence="3" id="KW-0378">Hydrolase</keyword>
<dbReference type="Gene3D" id="1.20.58.1700">
    <property type="match status" value="1"/>
</dbReference>
<dbReference type="Gene3D" id="3.10.490.10">
    <property type="entry name" value="Gamma-glutamyl cyclotransferase-like"/>
    <property type="match status" value="1"/>
</dbReference>
<sequence>MPDLPLNLASLRAAYAAGVSPAEVVAAVYRRIEALGDPGIFIHLRPEAELLAEAAALPPFQAAGGLPLWGVPFAIKDNIDLAGAPTTAACPAYAYEPAADAFCVARLRRAGALAIGKTNLDQFATGLVGVRSPFPPPLNALDPAMAPGGSSSGSAVAVAQGLVTFALGTDTAGSGRVPAALNNIVGLKPSLGLISNGGVVPACRSLDTVSLFALTVEDAWRALAVAAGYDPADPWSRRLPLRGPAAPAGRFRVGVPAPASRRFFGDAVQAGSFAAGLERIAALGGELVELDFEPFYEVAALLYDGPWVAERYTVVEPLLQSDPEALHPVTRQVIAKAEGFSAADTFRASYRLAGLKRRIEPLLDGLDLLCVPTIPGFCSLAELAADPIGPNSRLGTYTNFVNLLDLCGIAVPIAPRADGRPGSLTLLARAGRDHLAAGLAARLHAEAGVTAGVTGGATGWPLSPAEPPAAVAAEDEIALAVVGAHMTGLPLNGDLTRLGARFLSRTRTAPCYRLYALPGGPPFKPGLVRSEQGGAIEIEVWALPESAFGAFMRTVPQPLGIGTLSLEDGSQVKGFLCEPVAVEGARDITGFGGWRAYLAEAASPAAAAP</sequence>
<feature type="domain" description="Amidase" evidence="1">
    <location>
        <begin position="23"/>
        <end position="434"/>
    </location>
</feature>
<dbReference type="InterPro" id="IPR014085">
    <property type="entry name" value="Allophanate_hydrolase"/>
</dbReference>
<feature type="domain" description="Allophanate hydrolase C-terminal" evidence="2">
    <location>
        <begin position="478"/>
        <end position="599"/>
    </location>
</feature>
<evidence type="ECO:0000313" key="3">
    <source>
        <dbReference type="EMBL" id="SMF55535.1"/>
    </source>
</evidence>
<protein>
    <submittedName>
        <fullName evidence="3">Allophanate hydrolase</fullName>
    </submittedName>
</protein>
<dbReference type="Pfam" id="PF01425">
    <property type="entry name" value="Amidase"/>
    <property type="match status" value="1"/>
</dbReference>
<dbReference type="SUPFAM" id="SSF75304">
    <property type="entry name" value="Amidase signature (AS) enzymes"/>
    <property type="match status" value="1"/>
</dbReference>
<keyword evidence="4" id="KW-1185">Reference proteome</keyword>
<proteinExistence type="predicted"/>
<evidence type="ECO:0000313" key="4">
    <source>
        <dbReference type="Proteomes" id="UP000192917"/>
    </source>
</evidence>
<dbReference type="Gene3D" id="3.90.1300.10">
    <property type="entry name" value="Amidase signature (AS) domain"/>
    <property type="match status" value="1"/>
</dbReference>
<evidence type="ECO:0000259" key="1">
    <source>
        <dbReference type="Pfam" id="PF01425"/>
    </source>
</evidence>
<dbReference type="PANTHER" id="PTHR11895:SF169">
    <property type="entry name" value="GLUTAMYL-TRNA(GLN) AMIDOTRANSFERASE"/>
    <property type="match status" value="1"/>
</dbReference>
<dbReference type="EMBL" id="FWZX01000020">
    <property type="protein sequence ID" value="SMF55535.1"/>
    <property type="molecule type" value="Genomic_DNA"/>
</dbReference>
<dbReference type="PANTHER" id="PTHR11895">
    <property type="entry name" value="TRANSAMIDASE"/>
    <property type="match status" value="1"/>
</dbReference>
<name>A0A1Y6CH43_9PROT</name>
<dbReference type="NCBIfam" id="TIGR02713">
    <property type="entry name" value="allophanate_hyd"/>
    <property type="match status" value="1"/>
</dbReference>
<dbReference type="STRING" id="560819.SAMN05428998_12071"/>
<accession>A0A1Y6CH43</accession>
<reference evidence="3 4" key="1">
    <citation type="submission" date="2017-04" db="EMBL/GenBank/DDBJ databases">
        <authorList>
            <person name="Afonso C.L."/>
            <person name="Miller P.J."/>
            <person name="Scott M.A."/>
            <person name="Spackman E."/>
            <person name="Goraichik I."/>
            <person name="Dimitrov K.M."/>
            <person name="Suarez D.L."/>
            <person name="Swayne D.E."/>
        </authorList>
    </citation>
    <scope>NUCLEOTIDE SEQUENCE [LARGE SCALE GENOMIC DNA]</scope>
    <source>
        <strain evidence="3 4">USBA 355</strain>
    </source>
</reference>